<protein>
    <submittedName>
        <fullName evidence="13">SDR family NAD(P)-dependent oxidoreductase</fullName>
    </submittedName>
</protein>
<dbReference type="Gene3D" id="1.10.1200.10">
    <property type="entry name" value="ACP-like"/>
    <property type="match status" value="1"/>
</dbReference>
<keyword evidence="3" id="KW-0597">Phosphoprotein</keyword>
<evidence type="ECO:0000313" key="14">
    <source>
        <dbReference type="Proteomes" id="UP001553843"/>
    </source>
</evidence>
<reference evidence="13 14" key="1">
    <citation type="submission" date="2024-06" db="EMBL/GenBank/DDBJ databases">
        <title>The Natural Products Discovery Center: Release of the First 8490 Sequenced Strains for Exploring Actinobacteria Biosynthetic Diversity.</title>
        <authorList>
            <person name="Kalkreuter E."/>
            <person name="Kautsar S.A."/>
            <person name="Yang D."/>
            <person name="Bader C.D."/>
            <person name="Teijaro C.N."/>
            <person name="Fluegel L."/>
            <person name="Davis C.M."/>
            <person name="Simpson J.R."/>
            <person name="Lauterbach L."/>
            <person name="Steele A.D."/>
            <person name="Gui C."/>
            <person name="Meng S."/>
            <person name="Li G."/>
            <person name="Viehrig K."/>
            <person name="Ye F."/>
            <person name="Su P."/>
            <person name="Kiefer A.F."/>
            <person name="Nichols A."/>
            <person name="Cepeda A.J."/>
            <person name="Yan W."/>
            <person name="Fan B."/>
            <person name="Jiang Y."/>
            <person name="Adhikari A."/>
            <person name="Zheng C.-J."/>
            <person name="Schuster L."/>
            <person name="Cowan T.M."/>
            <person name="Smanski M.J."/>
            <person name="Chevrette M.G."/>
            <person name="De Carvalho L.P.S."/>
            <person name="Shen B."/>
        </authorList>
    </citation>
    <scope>NUCLEOTIDE SEQUENCE [LARGE SCALE GENOMIC DNA]</scope>
    <source>
        <strain evidence="13 14">NPDC047833</strain>
    </source>
</reference>
<evidence type="ECO:0000256" key="9">
    <source>
        <dbReference type="PROSITE-ProRule" id="PRU01363"/>
    </source>
</evidence>
<keyword evidence="7" id="KW-0511">Multifunctional enzyme</keyword>
<evidence type="ECO:0000259" key="10">
    <source>
        <dbReference type="PROSITE" id="PS50075"/>
    </source>
</evidence>
<dbReference type="InterPro" id="IPR036736">
    <property type="entry name" value="ACP-like_sf"/>
</dbReference>
<accession>A0ABV3LLP7</accession>
<keyword evidence="6" id="KW-0045">Antibiotic biosynthesis</keyword>
<dbReference type="Gene3D" id="3.40.366.10">
    <property type="entry name" value="Malonyl-Coenzyme A Acyl Carrier Protein, domain 2"/>
    <property type="match status" value="1"/>
</dbReference>
<dbReference type="SMART" id="SM00825">
    <property type="entry name" value="PKS_KS"/>
    <property type="match status" value="1"/>
</dbReference>
<dbReference type="InterPro" id="IPR016036">
    <property type="entry name" value="Malonyl_transacylase_ACP-bd"/>
</dbReference>
<dbReference type="Gene3D" id="3.40.50.150">
    <property type="entry name" value="Vaccinia Virus protein VP39"/>
    <property type="match status" value="1"/>
</dbReference>
<dbReference type="InterPro" id="IPR020841">
    <property type="entry name" value="PKS_Beta-ketoAc_synthase_dom"/>
</dbReference>
<comment type="caution">
    <text evidence="13">The sequence shown here is derived from an EMBL/GenBank/DDBJ whole genome shotgun (WGS) entry which is preliminary data.</text>
</comment>
<dbReference type="Pfam" id="PF14765">
    <property type="entry name" value="PS-DH"/>
    <property type="match status" value="1"/>
</dbReference>
<dbReference type="InterPro" id="IPR036291">
    <property type="entry name" value="NAD(P)-bd_dom_sf"/>
</dbReference>
<dbReference type="SMART" id="SM00827">
    <property type="entry name" value="PKS_AT"/>
    <property type="match status" value="1"/>
</dbReference>
<dbReference type="InterPro" id="IPR049552">
    <property type="entry name" value="PKS_DH_N"/>
</dbReference>
<dbReference type="PROSITE" id="PS00606">
    <property type="entry name" value="KS3_1"/>
    <property type="match status" value="1"/>
</dbReference>
<feature type="domain" description="Carrier" evidence="10">
    <location>
        <begin position="2406"/>
        <end position="2483"/>
    </location>
</feature>
<dbReference type="SUPFAM" id="SSF52151">
    <property type="entry name" value="FabD/lysophospholipase-like"/>
    <property type="match status" value="1"/>
</dbReference>
<dbReference type="InterPro" id="IPR014030">
    <property type="entry name" value="Ketoacyl_synth_N"/>
</dbReference>
<dbReference type="PANTHER" id="PTHR43775">
    <property type="entry name" value="FATTY ACID SYNTHASE"/>
    <property type="match status" value="1"/>
</dbReference>
<dbReference type="InterPro" id="IPR016035">
    <property type="entry name" value="Acyl_Trfase/lysoPLipase"/>
</dbReference>
<dbReference type="Pfam" id="PF16197">
    <property type="entry name" value="KAsynt_C_assoc"/>
    <property type="match status" value="1"/>
</dbReference>
<dbReference type="SMART" id="SM00823">
    <property type="entry name" value="PKS_PP"/>
    <property type="match status" value="1"/>
</dbReference>
<dbReference type="InterPro" id="IPR002364">
    <property type="entry name" value="Quin_OxRdtase/zeta-crystal_CS"/>
</dbReference>
<evidence type="ECO:0000256" key="1">
    <source>
        <dbReference type="ARBA" id="ARBA00004792"/>
    </source>
</evidence>
<dbReference type="SMART" id="SM00829">
    <property type="entry name" value="PKS_ER"/>
    <property type="match status" value="1"/>
</dbReference>
<dbReference type="SUPFAM" id="SSF55048">
    <property type="entry name" value="Probable ACP-binding domain of malonyl-CoA ACP transacylase"/>
    <property type="match status" value="1"/>
</dbReference>
<dbReference type="InterPro" id="IPR001227">
    <property type="entry name" value="Ac_transferase_dom_sf"/>
</dbReference>
<dbReference type="PROSITE" id="PS52019">
    <property type="entry name" value="PKS_MFAS_DH"/>
    <property type="match status" value="1"/>
</dbReference>
<dbReference type="SUPFAM" id="SSF53335">
    <property type="entry name" value="S-adenosyl-L-methionine-dependent methyltransferases"/>
    <property type="match status" value="1"/>
</dbReference>
<dbReference type="PROSITE" id="PS50075">
    <property type="entry name" value="CARRIER"/>
    <property type="match status" value="1"/>
</dbReference>
<gene>
    <name evidence="13" type="ORF">AB0887_00060</name>
</gene>
<dbReference type="SMART" id="SM00826">
    <property type="entry name" value="PKS_DH"/>
    <property type="match status" value="1"/>
</dbReference>
<dbReference type="Pfam" id="PF00550">
    <property type="entry name" value="PP-binding"/>
    <property type="match status" value="1"/>
</dbReference>
<feature type="active site" description="Proton donor; for dehydratase activity" evidence="9">
    <location>
        <position position="1094"/>
    </location>
</feature>
<keyword evidence="4" id="KW-0808">Transferase</keyword>
<dbReference type="EMBL" id="JBEYRS010000001">
    <property type="protein sequence ID" value="MEW2360357.1"/>
    <property type="molecule type" value="Genomic_DNA"/>
</dbReference>
<dbReference type="Pfam" id="PF00698">
    <property type="entry name" value="Acyl_transf_1"/>
    <property type="match status" value="1"/>
</dbReference>
<dbReference type="InterPro" id="IPR020807">
    <property type="entry name" value="PKS_DH"/>
</dbReference>
<dbReference type="InterPro" id="IPR020806">
    <property type="entry name" value="PKS_PP-bd"/>
</dbReference>
<feature type="region of interest" description="N-terminal hotdog fold" evidence="9">
    <location>
        <begin position="902"/>
        <end position="1022"/>
    </location>
</feature>
<dbReference type="Gene3D" id="3.90.180.10">
    <property type="entry name" value="Medium-chain alcohol dehydrogenases, catalytic domain"/>
    <property type="match status" value="1"/>
</dbReference>
<dbReference type="InterPro" id="IPR014031">
    <property type="entry name" value="Ketoacyl_synth_C"/>
</dbReference>
<name>A0ABV3LLP7_9ACTN</name>
<dbReference type="SUPFAM" id="SSF47336">
    <property type="entry name" value="ACP-like"/>
    <property type="match status" value="1"/>
</dbReference>
<dbReference type="InterPro" id="IPR018201">
    <property type="entry name" value="Ketoacyl_synth_AS"/>
</dbReference>
<evidence type="ECO:0000259" key="11">
    <source>
        <dbReference type="PROSITE" id="PS52004"/>
    </source>
</evidence>
<dbReference type="InterPro" id="IPR057326">
    <property type="entry name" value="KR_dom"/>
</dbReference>
<evidence type="ECO:0000259" key="12">
    <source>
        <dbReference type="PROSITE" id="PS52019"/>
    </source>
</evidence>
<dbReference type="CDD" id="cd05195">
    <property type="entry name" value="enoyl_red"/>
    <property type="match status" value="1"/>
</dbReference>
<evidence type="ECO:0000256" key="6">
    <source>
        <dbReference type="ARBA" id="ARBA00023194"/>
    </source>
</evidence>
<dbReference type="Pfam" id="PF00109">
    <property type="entry name" value="ketoacyl-synt"/>
    <property type="match status" value="1"/>
</dbReference>
<feature type="domain" description="PKS/mFAS DH" evidence="12">
    <location>
        <begin position="902"/>
        <end position="1176"/>
    </location>
</feature>
<sequence length="2503" mass="265001">MPASVSDANEPIAVVGASCRLPGGIATLDDLWGALELRLDLVTTVPGDRFPADRFADSARPRPSRSRTAAGGFLDDVAGFDTSYFDGVSPREAAAMDPQQRLLLELAVETVDDAGVSRRALAGSDTAVVIGGSSHDYEQLQTLTNSGADPHMMAGLASCNLANRLSHAFDWHGMSTTVDTACSSALTAVHQACELLRRGCSRTVLAGGVQVLLAPHSFLGFSAAGMLSPTGRCRPFSAEADGFVRSEGAGLVLLKRLSDATADGDRIHGLILASGVNSDGSTPGLTLPSSAAQQALLTEVYDEAGISADELGYLEAHGTGTPVGDPIECAAIGRALGARRRRGGTLPIGSVKGNLGHLEGAAGMPGLLKALLVLRHRRIPATLNAEPLNTDIDFEALGLRPVVEAEDLAELPRPLAGVNSFGFGGANAHLVLAPAPRVPARPTARTTKGLLPVVVSARTPEAVTRAAENMAQRLEYAAPEEFYDIAYTATERRGRHEYATAVLAATPAQAARALHAAALRPDAALRTVTSTTGHEPCRTVFAFSGNGSQWPGMGTALLDAEPAFRRAVGEVDGLLRPRLGWSVTEELRRPAGQTRLHLTEVAQPLLFAVQVGLVELLAAYGIRAQAAVGHSIGEVAAAWAAGALDLPAACRVVAARSHAQASTAGTGRMAAVGMGAEHMAKELAAFGHRLELAGVNSPEDCTVAGERQALARLGAELTARGVYFKELGLDYAFHSRAMEPVKDGLLDALSSLTCRDHRIPFFSTVTGGPLAGEHLTASYWWRNVREPVAFDRAVTALLDQGPAVFLEIGPHSVLTPYLRRRREDAGPLPGAVPVCRRHKDDPETVRAAATAAIALGARTTGSHFPQPGRVTTLPAYPWQRERCWNGSPRDWERVRGDRDIPHPLLGQSAQLAQPAWRQEIDTARLPWLADHRVGDAVVMPAAAFAEAACAAGSRHFDGPAEVTDLQLVQALTLPGRTDTRDVLMQTTLSPEDGVARIASRPDIGAPWQLHARGRVRRLLTPAPGPLDLGAVRTRLPTVDVDPETLYSSFAAVGLRYGPAFRVLTGARAGDGEVLSGYRLTVPPHGFETHPAILDGALQSAAALLARSGEHCLFLPAAIGAVRVWRAPAAQGHLHVRSVHVTARDARFNVLITDEKGEVTAELRDCRMRRADILAVTAVRQASVVLRAATHPGAIRPVALPAPQALVAATATAHTGPTDDGLTRFLERLRESTAHWSAHAFAQLLPTHTRFDLDDLRAAGMPERYAAQASLLADLAVDHGLLSAASDSADSGWKWRTASDAGERARALFADHPGMAALLAVHQRCGLRLAAVLRGERDPRELFTTEGDRHLWERFQARTLHPAVLRSARSLLIRALTGRPADSPLRVLEIGAGAGDLSAELLPLLPPELTEYVFTDRSADTFPRAQARLEAHDFVDYRTFDLDAPKALDARDALDAHHGGAAVRELPGAYDLVISSGALQRAKAPAAAARRVGRMLAEGGLLLALDRGPLHHTALFQGLFDTTSPAPACDGAETLRSALRDARFCDITADVTDDGAGSVLLARPPRPEKTGTPAPAPGTAAALPALSGRWLLLSESAATPLPPALAAAVAEAGADDVVSGTVPSPEGWEDLLAGTESAHCVLIVDGQVPSCAEALTRQAVQRAQILRAAAQALSAAPPDQRPTLWLVTRPTGALPHPERPLDPGAATVWGTARTLANERPALDVRRVSLEEGEDTAADADRLVREFLHASAPVAGPAEDEVVLTPRGRFVARLTERHPTAGPPADRDEPYTLELRDQGLRSRTAWAAALRPSCAPDELLVRVHAAALNYRDVMLATGMLPPDAEVPLPGGPALGLEYAGEVTAVGHGVTGYTPGDRVYGLAPRSLASHVRVRPESVGRTPAAMSHEQAATLPVVFLTVHYALARLAHLRPGETLLVHGGAGGVGLAALQYARHLGARVIATAGTPAKRDLLRALGVTHVFDSRTLDFAEQVRGATGGHGVDVVLNSLSGEAITRGLETLRPGGRFIELGKRDIYANQPLLLRPFRHNISFHALDVNQLTVHAPEALAAAFDEVNQRVAKGIYRPLPHEVYPAAGVREAFRALQHSRHLGKVVISLAEPPALERPAPAPAPAPDATYLVTGGTGGFGAATARHLAARGARHLALVSRRGPKAPEVTELVRELAALGATAHVYAADVTDPMALREVFTRAHDAGRPLRGVVHAVMQLDDAPLAELDADRFHTVLAGKMRGALVLDELCREHEVDHFVLYSSVSALIGNPTQAPYAAGNLFQEALVRARRARGAAGLAVAWGGIGETGYLHRVGMTRTFDRLGAGALAPAQALSCLDHLLGQRAQVRAVGRFDWPRMARALAALRAARFVPLTGAANTGAGVDAADDFTARYTGAKSDDEARAVLADTLIRLAAAVLQTPAERLDPTKDISSLGLDSLMLAELTVSVRRTLGCDLPLMELVTVRSLADLTERVHRTLRRAVPATLTSPHEHEEARTP</sequence>
<keyword evidence="5" id="KW-0521">NADP</keyword>
<dbReference type="Pfam" id="PF21089">
    <property type="entry name" value="PKS_DH_N"/>
    <property type="match status" value="1"/>
</dbReference>
<proteinExistence type="predicted"/>
<dbReference type="PROSITE" id="PS01162">
    <property type="entry name" value="QOR_ZETA_CRYSTAL"/>
    <property type="match status" value="1"/>
</dbReference>
<dbReference type="Gene3D" id="3.10.129.110">
    <property type="entry name" value="Polyketide synthase dehydratase"/>
    <property type="match status" value="1"/>
</dbReference>
<dbReference type="Pfam" id="PF02801">
    <property type="entry name" value="Ketoacyl-synt_C"/>
    <property type="match status" value="1"/>
</dbReference>
<keyword evidence="2" id="KW-0596">Phosphopantetheine</keyword>
<dbReference type="InterPro" id="IPR011032">
    <property type="entry name" value="GroES-like_sf"/>
</dbReference>
<evidence type="ECO:0000256" key="5">
    <source>
        <dbReference type="ARBA" id="ARBA00022857"/>
    </source>
</evidence>
<dbReference type="InterPro" id="IPR050091">
    <property type="entry name" value="PKS_NRPS_Biosynth_Enz"/>
</dbReference>
<dbReference type="InterPro" id="IPR009081">
    <property type="entry name" value="PP-bd_ACP"/>
</dbReference>
<dbReference type="Gene3D" id="3.30.70.3290">
    <property type="match status" value="1"/>
</dbReference>
<dbReference type="SUPFAM" id="SSF50129">
    <property type="entry name" value="GroES-like"/>
    <property type="match status" value="1"/>
</dbReference>
<evidence type="ECO:0000256" key="2">
    <source>
        <dbReference type="ARBA" id="ARBA00022450"/>
    </source>
</evidence>
<dbReference type="SUPFAM" id="SSF51735">
    <property type="entry name" value="NAD(P)-binding Rossmann-fold domains"/>
    <property type="match status" value="3"/>
</dbReference>
<dbReference type="SUPFAM" id="SSF53901">
    <property type="entry name" value="Thiolase-like"/>
    <property type="match status" value="1"/>
</dbReference>
<dbReference type="SMART" id="SM00822">
    <property type="entry name" value="PKS_KR"/>
    <property type="match status" value="1"/>
</dbReference>
<keyword evidence="14" id="KW-1185">Reference proteome</keyword>
<dbReference type="InterPro" id="IPR020843">
    <property type="entry name" value="ER"/>
</dbReference>
<comment type="pathway">
    <text evidence="1">Antibiotic biosynthesis.</text>
</comment>
<dbReference type="Pfam" id="PF00107">
    <property type="entry name" value="ADH_zinc_N"/>
    <property type="match status" value="1"/>
</dbReference>
<keyword evidence="8" id="KW-0012">Acyltransferase</keyword>
<feature type="domain" description="Ketosynthase family 3 (KS3)" evidence="11">
    <location>
        <begin position="9"/>
        <end position="434"/>
    </location>
</feature>
<evidence type="ECO:0000313" key="13">
    <source>
        <dbReference type="EMBL" id="MEW2360357.1"/>
    </source>
</evidence>
<dbReference type="Gene3D" id="3.40.50.720">
    <property type="entry name" value="NAD(P)-binding Rossmann-like Domain"/>
    <property type="match status" value="3"/>
</dbReference>
<dbReference type="InterPro" id="IPR013149">
    <property type="entry name" value="ADH-like_C"/>
</dbReference>
<dbReference type="InterPro" id="IPR014043">
    <property type="entry name" value="Acyl_transferase_dom"/>
</dbReference>
<dbReference type="PROSITE" id="PS52004">
    <property type="entry name" value="KS3_2"/>
    <property type="match status" value="1"/>
</dbReference>
<evidence type="ECO:0000256" key="4">
    <source>
        <dbReference type="ARBA" id="ARBA00022679"/>
    </source>
</evidence>
<dbReference type="PROSITE" id="PS00012">
    <property type="entry name" value="PHOSPHOPANTETHEINE"/>
    <property type="match status" value="1"/>
</dbReference>
<dbReference type="Pfam" id="PF08659">
    <property type="entry name" value="KR"/>
    <property type="match status" value="1"/>
</dbReference>
<organism evidence="13 14">
    <name type="scientific">Streptomyces huasconensis</name>
    <dbReference type="NCBI Taxonomy" id="1854574"/>
    <lineage>
        <taxon>Bacteria</taxon>
        <taxon>Bacillati</taxon>
        <taxon>Actinomycetota</taxon>
        <taxon>Actinomycetes</taxon>
        <taxon>Kitasatosporales</taxon>
        <taxon>Streptomycetaceae</taxon>
        <taxon>Streptomyces</taxon>
    </lineage>
</organism>
<dbReference type="InterPro" id="IPR049551">
    <property type="entry name" value="PKS_DH_C"/>
</dbReference>
<dbReference type="PANTHER" id="PTHR43775:SF37">
    <property type="entry name" value="SI:DKEY-61P9.11"/>
    <property type="match status" value="1"/>
</dbReference>
<evidence type="ECO:0000256" key="3">
    <source>
        <dbReference type="ARBA" id="ARBA00022553"/>
    </source>
</evidence>
<dbReference type="Pfam" id="PF08242">
    <property type="entry name" value="Methyltransf_12"/>
    <property type="match status" value="1"/>
</dbReference>
<evidence type="ECO:0000256" key="7">
    <source>
        <dbReference type="ARBA" id="ARBA00023268"/>
    </source>
</evidence>
<dbReference type="Proteomes" id="UP001553843">
    <property type="component" value="Unassembled WGS sequence"/>
</dbReference>
<feature type="region of interest" description="C-terminal hotdog fold" evidence="9">
    <location>
        <begin position="1036"/>
        <end position="1176"/>
    </location>
</feature>
<dbReference type="InterPro" id="IPR032821">
    <property type="entry name" value="PKS_assoc"/>
</dbReference>
<dbReference type="InterPro" id="IPR013968">
    <property type="entry name" value="PKS_KR"/>
</dbReference>
<dbReference type="InterPro" id="IPR006162">
    <property type="entry name" value="Ppantetheine_attach_site"/>
</dbReference>
<dbReference type="InterPro" id="IPR042104">
    <property type="entry name" value="PKS_dehydratase_sf"/>
</dbReference>
<dbReference type="InterPro" id="IPR013217">
    <property type="entry name" value="Methyltransf_12"/>
</dbReference>
<dbReference type="InterPro" id="IPR013154">
    <property type="entry name" value="ADH-like_N"/>
</dbReference>
<dbReference type="Pfam" id="PF08240">
    <property type="entry name" value="ADH_N"/>
    <property type="match status" value="1"/>
</dbReference>
<dbReference type="InterPro" id="IPR029063">
    <property type="entry name" value="SAM-dependent_MTases_sf"/>
</dbReference>
<dbReference type="InterPro" id="IPR016039">
    <property type="entry name" value="Thiolase-like"/>
</dbReference>
<feature type="active site" description="Proton acceptor; for dehydratase activity" evidence="9">
    <location>
        <position position="931"/>
    </location>
</feature>
<evidence type="ECO:0000256" key="8">
    <source>
        <dbReference type="ARBA" id="ARBA00023315"/>
    </source>
</evidence>
<dbReference type="Gene3D" id="3.40.47.10">
    <property type="match status" value="1"/>
</dbReference>
<dbReference type="InterPro" id="IPR049900">
    <property type="entry name" value="PKS_mFAS_DH"/>
</dbReference>
<dbReference type="CDD" id="cd00833">
    <property type="entry name" value="PKS"/>
    <property type="match status" value="1"/>
</dbReference>
<dbReference type="RefSeq" id="WP_359777221.1">
    <property type="nucleotide sequence ID" value="NZ_JBEYRR010000003.1"/>
</dbReference>